<dbReference type="AlphaFoldDB" id="A0A418VH01"/>
<dbReference type="OrthoDB" id="580775at2"/>
<gene>
    <name evidence="2" type="ORF">D4Q52_09470</name>
</gene>
<comment type="caution">
    <text evidence="2">The sequence shown here is derived from an EMBL/GenBank/DDBJ whole genome shotgun (WGS) entry which is preliminary data.</text>
</comment>
<evidence type="ECO:0000313" key="2">
    <source>
        <dbReference type="EMBL" id="RJF75403.1"/>
    </source>
</evidence>
<dbReference type="PANTHER" id="PTHR43845">
    <property type="entry name" value="BLR5969 PROTEIN"/>
    <property type="match status" value="1"/>
</dbReference>
<sequence>MAVATASSRKSQRSEETPVTRLIPPEELQPNSADAVAQLPAFLGKLRSCERMLRTPFAEAAAAVQDALVLRRLQQMVNTLRLNPLWAERLTHAGVKAAPRDFEQWQAIPLSTKELMQDFYMGERPGLVVPLRRGGFEIVASGGTSSGLPAETVYSLRELADTYELAGEFMGRYQLRDHLAGEAPKWVLTTLADYQMWSSGTMVGGVLQKIPGVNYIGAGPVTRDVYHHMMSYRGPKAILGISAGIGLLSELGLGLAEQARGELRVALYGSGLLPQRKQAELRALYPNLAILSYFAATQAETIGLQLSTASPLLATVPGLHLVEVVDADGRWVAEGEVGELVVTRLHAHEAPLPRYKLGDRVIRRPNLTGPGLRTHQFEFAGRSGDVIHLCDTQYAAPQVYAALSRKTKPLGFDLDAACHDLQFCNDRRGKTLTLLGAVDNPAALNAALAHALGHDGVRRIFVDALIQALSLFNQGEANVPAIDRTGYQFELRFVARSSDEIHRTSVGKVPLLRDQT</sequence>
<evidence type="ECO:0000256" key="1">
    <source>
        <dbReference type="SAM" id="MobiDB-lite"/>
    </source>
</evidence>
<proteinExistence type="predicted"/>
<dbReference type="RefSeq" id="WP_119856306.1">
    <property type="nucleotide sequence ID" value="NZ_QYYD01000008.1"/>
</dbReference>
<dbReference type="Gene3D" id="3.40.50.12780">
    <property type="entry name" value="N-terminal domain of ligase-like"/>
    <property type="match status" value="1"/>
</dbReference>
<evidence type="ECO:0000313" key="3">
    <source>
        <dbReference type="Proteomes" id="UP000285523"/>
    </source>
</evidence>
<dbReference type="Proteomes" id="UP000285523">
    <property type="component" value="Unassembled WGS sequence"/>
</dbReference>
<dbReference type="EMBL" id="QYYD01000008">
    <property type="protein sequence ID" value="RJF75403.1"/>
    <property type="molecule type" value="Genomic_DNA"/>
</dbReference>
<organism evidence="2 3">
    <name type="scientific">Rhodopseudomonas palustris</name>
    <dbReference type="NCBI Taxonomy" id="1076"/>
    <lineage>
        <taxon>Bacteria</taxon>
        <taxon>Pseudomonadati</taxon>
        <taxon>Pseudomonadota</taxon>
        <taxon>Alphaproteobacteria</taxon>
        <taxon>Hyphomicrobiales</taxon>
        <taxon>Nitrobacteraceae</taxon>
        <taxon>Rhodopseudomonas</taxon>
    </lineage>
</organism>
<dbReference type="PANTHER" id="PTHR43845:SF1">
    <property type="entry name" value="BLR5969 PROTEIN"/>
    <property type="match status" value="1"/>
</dbReference>
<name>A0A418VH01_RHOPL</name>
<reference evidence="2 3" key="1">
    <citation type="submission" date="2018-09" db="EMBL/GenBank/DDBJ databases">
        <title>Draft genome sequence of Rhodopseudomonas palustris 2.1.18.</title>
        <authorList>
            <person name="Robertson S.L."/>
            <person name="Meyer T.E."/>
            <person name="Kyndt J.A."/>
        </authorList>
    </citation>
    <scope>NUCLEOTIDE SEQUENCE [LARGE SCALE GENOMIC DNA]</scope>
    <source>
        <strain evidence="2 3">2.1.18</strain>
    </source>
</reference>
<protein>
    <recommendedName>
        <fullName evidence="4">Phenylacetate-CoA ligase</fullName>
    </recommendedName>
</protein>
<feature type="region of interest" description="Disordered" evidence="1">
    <location>
        <begin position="1"/>
        <end position="22"/>
    </location>
</feature>
<dbReference type="SUPFAM" id="SSF56801">
    <property type="entry name" value="Acetyl-CoA synthetase-like"/>
    <property type="match status" value="1"/>
</dbReference>
<accession>A0A418VH01</accession>
<evidence type="ECO:0008006" key="4">
    <source>
        <dbReference type="Google" id="ProtNLM"/>
    </source>
</evidence>
<dbReference type="InterPro" id="IPR042099">
    <property type="entry name" value="ANL_N_sf"/>
</dbReference>